<comment type="caution">
    <text evidence="1">The sequence shown here is derived from an EMBL/GenBank/DDBJ whole genome shotgun (WGS) entry which is preliminary data.</text>
</comment>
<dbReference type="SUPFAM" id="SSF89550">
    <property type="entry name" value="PHP domain-like"/>
    <property type="match status" value="1"/>
</dbReference>
<dbReference type="AlphaFoldDB" id="A0A1G2PNT0"/>
<organism evidence="1 2">
    <name type="scientific">Terrybacteria sp. (strain RIFCSPHIGHO2_01_FULL_58_15)</name>
    <dbReference type="NCBI Taxonomy" id="1802363"/>
    <lineage>
        <taxon>Bacteria</taxon>
        <taxon>Candidatus Terryibacteriota</taxon>
    </lineage>
</organism>
<sequence>MRYFADLHIHSRFARATSKDLTLSTLDAWARKKGIRVLGTGDFTHPEWFAELQDQLQPAPEEGLYVLKNPSTKTQNPNDETRFLLSVEVSSIYRKGDKVRRIHTIVLLPSFAAAETFNTQLARQGGNLRSDGRPILGIDAKAVAQAAFQAHPDALVVPAHAWTPWFSIFGSMSGFDRLDECFEELTPQIFAIETGLSSDPAMNWRISALDSVALMSNSDSHSAPKIGRELNELEGEVSYMAIREAFRTGAPARAGERETAPAKLLGTVEFFPEEGKYHYDGHRLCRVRWTPEERKAYGGRCSACGRPVTVGVMSRVDDLADRPLGFHPPGAPNYRSLVSLDEIIADAIGLGRGTKGVAEHYERLVRELGNEMRVLLDAPGEEIARSSLPVIAEGVRRVREGKLVIEPGYDGEFGTVHVFTPEERAAFAKGGAPDTQATLF</sequence>
<keyword evidence="1" id="KW-0547">Nucleotide-binding</keyword>
<reference evidence="1 2" key="1">
    <citation type="journal article" date="2016" name="Nat. Commun.">
        <title>Thousands of microbial genomes shed light on interconnected biogeochemical processes in an aquifer system.</title>
        <authorList>
            <person name="Anantharaman K."/>
            <person name="Brown C.T."/>
            <person name="Hug L.A."/>
            <person name="Sharon I."/>
            <person name="Castelle C.J."/>
            <person name="Probst A.J."/>
            <person name="Thomas B.C."/>
            <person name="Singh A."/>
            <person name="Wilkins M.J."/>
            <person name="Karaoz U."/>
            <person name="Brodie E.L."/>
            <person name="Williams K.H."/>
            <person name="Hubbard S.S."/>
            <person name="Banfield J.F."/>
        </authorList>
    </citation>
    <scope>NUCLEOTIDE SEQUENCE [LARGE SCALE GENOMIC DNA]</scope>
    <source>
        <strain evidence="2">RIFCSPHIGHO2_01_FULL_58_15</strain>
    </source>
</reference>
<name>A0A1G2PNT0_TERXR</name>
<dbReference type="PANTHER" id="PTHR40084:SF1">
    <property type="entry name" value="PHOSPHOTRANSFERASE"/>
    <property type="match status" value="1"/>
</dbReference>
<dbReference type="GO" id="GO:0004386">
    <property type="term" value="F:helicase activity"/>
    <property type="evidence" value="ECO:0007669"/>
    <property type="project" value="UniProtKB-KW"/>
</dbReference>
<dbReference type="EMBL" id="MHST01000002">
    <property type="protein sequence ID" value="OHA50004.1"/>
    <property type="molecule type" value="Genomic_DNA"/>
</dbReference>
<gene>
    <name evidence="1" type="ORF">A2682_01925</name>
</gene>
<protein>
    <submittedName>
        <fullName evidence="1">DNA helicase UvrD</fullName>
    </submittedName>
</protein>
<proteinExistence type="predicted"/>
<dbReference type="STRING" id="1802363.A2682_01925"/>
<dbReference type="InterPro" id="IPR016195">
    <property type="entry name" value="Pol/histidinol_Pase-like"/>
</dbReference>
<accession>A0A1G2PNT0</accession>
<dbReference type="Gene3D" id="3.20.20.140">
    <property type="entry name" value="Metal-dependent hydrolases"/>
    <property type="match status" value="1"/>
</dbReference>
<keyword evidence="1" id="KW-0347">Helicase</keyword>
<keyword evidence="1" id="KW-0067">ATP-binding</keyword>
<dbReference type="Proteomes" id="UP000178690">
    <property type="component" value="Unassembled WGS sequence"/>
</dbReference>
<dbReference type="PANTHER" id="PTHR40084">
    <property type="entry name" value="PHOSPHOHYDROLASE, PHP FAMILY"/>
    <property type="match status" value="1"/>
</dbReference>
<evidence type="ECO:0000313" key="1">
    <source>
        <dbReference type="EMBL" id="OHA50004.1"/>
    </source>
</evidence>
<dbReference type="CDD" id="cd19067">
    <property type="entry name" value="PfuEndoQ-like"/>
    <property type="match status" value="1"/>
</dbReference>
<evidence type="ECO:0000313" key="2">
    <source>
        <dbReference type="Proteomes" id="UP000178690"/>
    </source>
</evidence>
<keyword evidence="1" id="KW-0378">Hydrolase</keyword>